<dbReference type="Pfam" id="PF02826">
    <property type="entry name" value="2-Hacid_dh_C"/>
    <property type="match status" value="1"/>
</dbReference>
<keyword evidence="8" id="KW-1185">Reference proteome</keyword>
<feature type="domain" description="D-isomer specific 2-hydroxyacid dehydrogenase catalytic" evidence="5">
    <location>
        <begin position="6"/>
        <end position="291"/>
    </location>
</feature>
<accession>A0ABU6MJC9</accession>
<dbReference type="PANTHER" id="PTHR43333:SF1">
    <property type="entry name" value="D-ISOMER SPECIFIC 2-HYDROXYACID DEHYDROGENASE NAD-BINDING DOMAIN-CONTAINING PROTEIN"/>
    <property type="match status" value="1"/>
</dbReference>
<dbReference type="InterPro" id="IPR006139">
    <property type="entry name" value="D-isomer_2_OHA_DH_cat_dom"/>
</dbReference>
<evidence type="ECO:0000313" key="8">
    <source>
        <dbReference type="Proteomes" id="UP001341444"/>
    </source>
</evidence>
<name>A0ABU6MJC9_9BACI</name>
<dbReference type="Proteomes" id="UP001341444">
    <property type="component" value="Unassembled WGS sequence"/>
</dbReference>
<dbReference type="SUPFAM" id="SSF51735">
    <property type="entry name" value="NAD(P)-binding Rossmann-fold domains"/>
    <property type="match status" value="1"/>
</dbReference>
<dbReference type="Gene3D" id="3.40.50.720">
    <property type="entry name" value="NAD(P)-binding Rossmann-like Domain"/>
    <property type="match status" value="2"/>
</dbReference>
<proteinExistence type="inferred from homology"/>
<comment type="similarity">
    <text evidence="1 4">Belongs to the D-isomer specific 2-hydroxyacid dehydrogenase family.</text>
</comment>
<dbReference type="InterPro" id="IPR006140">
    <property type="entry name" value="D-isomer_DH_NAD-bd"/>
</dbReference>
<comment type="caution">
    <text evidence="7">The sequence shown here is derived from an EMBL/GenBank/DDBJ whole genome shotgun (WGS) entry which is preliminary data.</text>
</comment>
<dbReference type="SUPFAM" id="SSF52283">
    <property type="entry name" value="Formate/glycerate dehydrogenase catalytic domain-like"/>
    <property type="match status" value="1"/>
</dbReference>
<dbReference type="PANTHER" id="PTHR43333">
    <property type="entry name" value="2-HACID_DH_C DOMAIN-CONTAINING PROTEIN"/>
    <property type="match status" value="1"/>
</dbReference>
<protein>
    <submittedName>
        <fullName evidence="7">D-2-hydroxyacid dehydrogenase</fullName>
    </submittedName>
</protein>
<evidence type="ECO:0000256" key="3">
    <source>
        <dbReference type="ARBA" id="ARBA00023027"/>
    </source>
</evidence>
<keyword evidence="3" id="KW-0520">NAD</keyword>
<evidence type="ECO:0000259" key="5">
    <source>
        <dbReference type="Pfam" id="PF00389"/>
    </source>
</evidence>
<evidence type="ECO:0000256" key="2">
    <source>
        <dbReference type="ARBA" id="ARBA00023002"/>
    </source>
</evidence>
<reference evidence="7 8" key="1">
    <citation type="submission" date="2023-03" db="EMBL/GenBank/DDBJ databases">
        <title>Bacillus Genome Sequencing.</title>
        <authorList>
            <person name="Dunlap C."/>
        </authorList>
    </citation>
    <scope>NUCLEOTIDE SEQUENCE [LARGE SCALE GENOMIC DNA]</scope>
    <source>
        <strain evidence="7 8">B-23453</strain>
    </source>
</reference>
<dbReference type="EMBL" id="JARMAB010000023">
    <property type="protein sequence ID" value="MED1204517.1"/>
    <property type="molecule type" value="Genomic_DNA"/>
</dbReference>
<feature type="domain" description="D-isomer specific 2-hydroxyacid dehydrogenase NAD-binding" evidence="6">
    <location>
        <begin position="107"/>
        <end position="281"/>
    </location>
</feature>
<dbReference type="Pfam" id="PF00389">
    <property type="entry name" value="2-Hacid_dh"/>
    <property type="match status" value="1"/>
</dbReference>
<evidence type="ECO:0000256" key="1">
    <source>
        <dbReference type="ARBA" id="ARBA00005854"/>
    </source>
</evidence>
<evidence type="ECO:0000313" key="7">
    <source>
        <dbReference type="EMBL" id="MED1204517.1"/>
    </source>
</evidence>
<sequence>MAKRKVVITQNIDENYINAIRELLQDWEVIAGKDSSIWSNHIKDAEIIVGWKKELASSVSEQESKVRWIQTWSAGVDSLPLEKLEARDIQLTSANGVHAYPISETIFALMLSLTRKIPEYVRNQQKKKWDHSGLKLEIHEKTIGILGIGAIGKETAKIAKAFGMRVIGVRNSLKNEENVDKIAVMDELHSVLPECDYVVNTLPLTNNTRNVFGAKEFSLMKISAFFINIGRGETVVEKELIHALQEEQIAGAGLDVFENEPLDQASPLWDMENVIITPHTAGSTEYYDKRVLEDIFIPNLKNYLTESKPFINVVDYGKGY</sequence>
<keyword evidence="2 4" id="KW-0560">Oxidoreductase</keyword>
<dbReference type="CDD" id="cd05300">
    <property type="entry name" value="2-Hacid_dh_1"/>
    <property type="match status" value="1"/>
</dbReference>
<dbReference type="RefSeq" id="WP_066266498.1">
    <property type="nucleotide sequence ID" value="NZ_JARMAB010000023.1"/>
</dbReference>
<gene>
    <name evidence="7" type="ORF">P4T90_15820</name>
</gene>
<evidence type="ECO:0000256" key="4">
    <source>
        <dbReference type="RuleBase" id="RU003719"/>
    </source>
</evidence>
<evidence type="ECO:0000259" key="6">
    <source>
        <dbReference type="Pfam" id="PF02826"/>
    </source>
</evidence>
<dbReference type="InterPro" id="IPR036291">
    <property type="entry name" value="NAD(P)-bd_dom_sf"/>
</dbReference>
<organism evidence="7 8">
    <name type="scientific">Heyndrickxia acidicola</name>
    <dbReference type="NCBI Taxonomy" id="209389"/>
    <lineage>
        <taxon>Bacteria</taxon>
        <taxon>Bacillati</taxon>
        <taxon>Bacillota</taxon>
        <taxon>Bacilli</taxon>
        <taxon>Bacillales</taxon>
        <taxon>Bacillaceae</taxon>
        <taxon>Heyndrickxia</taxon>
    </lineage>
</organism>